<comment type="similarity">
    <text evidence="5">Belongs to the ROX family. MINA53 subfamily.</text>
</comment>
<comment type="catalytic activity">
    <reaction evidence="8">
        <text>L-histidyl-[protein] + 2-oxoglutarate + O2 = (3S)-3-hydroxy-L-histidyl-[protein] + succinate + CO2</text>
        <dbReference type="Rhea" id="RHEA:54256"/>
        <dbReference type="Rhea" id="RHEA-COMP:9745"/>
        <dbReference type="Rhea" id="RHEA-COMP:13840"/>
        <dbReference type="ChEBI" id="CHEBI:15379"/>
        <dbReference type="ChEBI" id="CHEBI:16526"/>
        <dbReference type="ChEBI" id="CHEBI:16810"/>
        <dbReference type="ChEBI" id="CHEBI:29979"/>
        <dbReference type="ChEBI" id="CHEBI:30031"/>
        <dbReference type="ChEBI" id="CHEBI:138021"/>
        <dbReference type="EC" id="1.14.11.79"/>
    </reaction>
</comment>
<dbReference type="Gene3D" id="3.90.930.40">
    <property type="match status" value="1"/>
</dbReference>
<evidence type="ECO:0000256" key="10">
    <source>
        <dbReference type="SAM" id="MobiDB-lite"/>
    </source>
</evidence>
<evidence type="ECO:0000256" key="4">
    <source>
        <dbReference type="ARBA" id="ARBA00023004"/>
    </source>
</evidence>
<organism evidence="12 13">
    <name type="scientific">Holothuria leucospilota</name>
    <name type="common">Black long sea cucumber</name>
    <name type="synonym">Mertensiothuria leucospilota</name>
    <dbReference type="NCBI Taxonomy" id="206669"/>
    <lineage>
        <taxon>Eukaryota</taxon>
        <taxon>Metazoa</taxon>
        <taxon>Echinodermata</taxon>
        <taxon>Eleutherozoa</taxon>
        <taxon>Echinozoa</taxon>
        <taxon>Holothuroidea</taxon>
        <taxon>Aspidochirotacea</taxon>
        <taxon>Aspidochirotida</taxon>
        <taxon>Holothuriidae</taxon>
        <taxon>Holothuria</taxon>
    </lineage>
</organism>
<name>A0A9Q0YSN1_HOLLE</name>
<keyword evidence="2" id="KW-0690">Ribosome biogenesis</keyword>
<dbReference type="Proteomes" id="UP001152320">
    <property type="component" value="Chromosome 16"/>
</dbReference>
<evidence type="ECO:0000256" key="2">
    <source>
        <dbReference type="ARBA" id="ARBA00022517"/>
    </source>
</evidence>
<dbReference type="GO" id="GO:0032453">
    <property type="term" value="F:histone H3K4 demethylase activity"/>
    <property type="evidence" value="ECO:0007669"/>
    <property type="project" value="TreeGrafter"/>
</dbReference>
<dbReference type="Gene3D" id="2.60.120.650">
    <property type="entry name" value="Cupin"/>
    <property type="match status" value="1"/>
</dbReference>
<evidence type="ECO:0000259" key="11">
    <source>
        <dbReference type="PROSITE" id="PS51184"/>
    </source>
</evidence>
<keyword evidence="4 9" id="KW-0408">Iron</keyword>
<keyword evidence="13" id="KW-1185">Reference proteome</keyword>
<dbReference type="InterPro" id="IPR003347">
    <property type="entry name" value="JmjC_dom"/>
</dbReference>
<evidence type="ECO:0000256" key="8">
    <source>
        <dbReference type="ARBA" id="ARBA00049465"/>
    </source>
</evidence>
<evidence type="ECO:0000256" key="3">
    <source>
        <dbReference type="ARBA" id="ARBA00022723"/>
    </source>
</evidence>
<dbReference type="GO" id="GO:0051864">
    <property type="term" value="F:histone H3K36 demethylase activity"/>
    <property type="evidence" value="ECO:0007669"/>
    <property type="project" value="TreeGrafter"/>
</dbReference>
<evidence type="ECO:0000256" key="1">
    <source>
        <dbReference type="ARBA" id="ARBA00004604"/>
    </source>
</evidence>
<dbReference type="OrthoDB" id="425950at2759"/>
<dbReference type="Pfam" id="PF08007">
    <property type="entry name" value="JmjC_2"/>
    <property type="match status" value="1"/>
</dbReference>
<dbReference type="EC" id="1.14.11.-" evidence="9"/>
<dbReference type="AlphaFoldDB" id="A0A9Q0YSN1"/>
<comment type="caution">
    <text evidence="12">The sequence shown here is derived from an EMBL/GenBank/DDBJ whole genome shotgun (WGS) entry which is preliminary data.</text>
</comment>
<keyword evidence="9" id="KW-0223">Dioxygenase</keyword>
<dbReference type="SUPFAM" id="SSF51197">
    <property type="entry name" value="Clavaminate synthase-like"/>
    <property type="match status" value="1"/>
</dbReference>
<dbReference type="GO" id="GO:0005506">
    <property type="term" value="F:iron ion binding"/>
    <property type="evidence" value="ECO:0007669"/>
    <property type="project" value="UniProtKB-UniRule"/>
</dbReference>
<dbReference type="GO" id="GO:0036139">
    <property type="term" value="F:peptidyl-histidine dioxygenase activity"/>
    <property type="evidence" value="ECO:0007669"/>
    <property type="project" value="UniProtKB-EC"/>
</dbReference>
<comment type="catalytic activity">
    <reaction evidence="7">
        <text>L-histidyl-[ribosomal protein uL15] + 2-oxoglutarate + O2 = (3S)-3-hydroxy-L-histidyl-[ribosomal protein uL15] + succinate + CO2</text>
        <dbReference type="Rhea" id="RHEA:54024"/>
        <dbReference type="Rhea" id="RHEA-COMP:13760"/>
        <dbReference type="Rhea" id="RHEA-COMP:13761"/>
        <dbReference type="ChEBI" id="CHEBI:15379"/>
        <dbReference type="ChEBI" id="CHEBI:16526"/>
        <dbReference type="ChEBI" id="CHEBI:16810"/>
        <dbReference type="ChEBI" id="CHEBI:29979"/>
        <dbReference type="ChEBI" id="CHEBI:30031"/>
        <dbReference type="ChEBI" id="CHEBI:138021"/>
    </reaction>
</comment>
<evidence type="ECO:0000313" key="12">
    <source>
        <dbReference type="EMBL" id="KAJ8027221.1"/>
    </source>
</evidence>
<dbReference type="GO" id="GO:0005730">
    <property type="term" value="C:nucleolus"/>
    <property type="evidence" value="ECO:0007669"/>
    <property type="project" value="UniProtKB-SubCell"/>
</dbReference>
<dbReference type="PANTHER" id="PTHR13096">
    <property type="entry name" value="MINA53 MYC INDUCED NUCLEAR ANTIGEN"/>
    <property type="match status" value="1"/>
</dbReference>
<keyword evidence="9" id="KW-0539">Nucleus</keyword>
<dbReference type="PROSITE" id="PS51184">
    <property type="entry name" value="JMJC"/>
    <property type="match status" value="1"/>
</dbReference>
<dbReference type="Gene3D" id="1.10.10.1500">
    <property type="entry name" value="JmjC domain-containing ribosomal oxygenase (ROX), dimer domain"/>
    <property type="match status" value="1"/>
</dbReference>
<dbReference type="EMBL" id="JAIZAY010000016">
    <property type="protein sequence ID" value="KAJ8027221.1"/>
    <property type="molecule type" value="Genomic_DNA"/>
</dbReference>
<evidence type="ECO:0000313" key="13">
    <source>
        <dbReference type="Proteomes" id="UP001152320"/>
    </source>
</evidence>
<gene>
    <name evidence="12" type="ORF">HOLleu_32303</name>
</gene>
<evidence type="ECO:0000256" key="6">
    <source>
        <dbReference type="ARBA" id="ARBA00046256"/>
    </source>
</evidence>
<comment type="cofactor">
    <cofactor evidence="9">
        <name>Fe(2+)</name>
        <dbReference type="ChEBI" id="CHEBI:29033"/>
    </cofactor>
    <text evidence="9">Binds 1 Fe(2+) ion per subunit.</text>
</comment>
<evidence type="ECO:0000256" key="9">
    <source>
        <dbReference type="RuleBase" id="RU366061"/>
    </source>
</evidence>
<keyword evidence="9" id="KW-0805">Transcription regulation</keyword>
<dbReference type="InterPro" id="IPR039994">
    <property type="entry name" value="NO66-like"/>
</dbReference>
<protein>
    <recommendedName>
        <fullName evidence="9">Bifunctional lysine-specific demethylase and histidyl-hydroxylase</fullName>
        <ecNumber evidence="9">1.14.11.-</ecNumber>
    </recommendedName>
</protein>
<keyword evidence="9" id="KW-0804">Transcription</keyword>
<feature type="region of interest" description="Disordered" evidence="10">
    <location>
        <begin position="1"/>
        <end position="23"/>
    </location>
</feature>
<accession>A0A9Q0YSN1</accession>
<feature type="domain" description="JmjC" evidence="11">
    <location>
        <begin position="157"/>
        <end position="293"/>
    </location>
</feature>
<keyword evidence="9" id="KW-0560">Oxidoreductase</keyword>
<dbReference type="PANTHER" id="PTHR13096:SF7">
    <property type="entry name" value="RIBOSOMAL OXYGENASE 2"/>
    <property type="match status" value="1"/>
</dbReference>
<sequence length="541" mass="61606">MPKRKQEQGSITNGVKEKPASQFKSKLARTDTLIKAAGVAGNGTSNYAEAEFPFKLSSAEELFASFISPCSVSTFFDEYWEQKPLLLANRTEIGCIAHYLFSKQILEDLTKKHEIDYDGDVCISRYRNEKRESLNGDGRMKLSDLRRLMVKQKATLQFHQPQRFQEILWRIMEHLETKFDCLVGANVYMTPGGSQGLAPHYDDVEVFILQLEGEKRWRLYKSQQELPRNYSEDLSQSDIGKPTHDVILKPGDLLYFPRGIVHQAATPESCSHSTHITFSTYQHNTWADYLSKGIHRMLSSAFESNVSFRRGLPRKFLSDHKLSSKDNSVIQNLIGRLSHEVSSAHQQTVQEMRLNFIANRLPPYRDRNEVEEIQLQPKGYHVTHMKLKYPGHTCVVVEDSSMDIFTCMRAEDRVKDEDCMEEDEDGEDVAERNGDVEDDDDDSGGESDEETGGSEEGYSNGHCKREDVFKVYHSLGNDREMHMMATSQTEPAGYTFPMKLLKAFRHLEASNGQWLPVGDLSVDGAVDGMMFGDLVECKYGK</sequence>
<keyword evidence="3 9" id="KW-0479">Metal-binding</keyword>
<feature type="compositionally biased region" description="Acidic residues" evidence="10">
    <location>
        <begin position="418"/>
        <end position="428"/>
    </location>
</feature>
<feature type="region of interest" description="Disordered" evidence="10">
    <location>
        <begin position="416"/>
        <end position="461"/>
    </location>
</feature>
<comment type="subcellular location">
    <subcellularLocation>
        <location evidence="1">Nucleus</location>
        <location evidence="1">Nucleolus</location>
    </subcellularLocation>
</comment>
<evidence type="ECO:0000256" key="7">
    <source>
        <dbReference type="ARBA" id="ARBA00047687"/>
    </source>
</evidence>
<dbReference type="GO" id="GO:0042254">
    <property type="term" value="P:ribosome biogenesis"/>
    <property type="evidence" value="ECO:0007669"/>
    <property type="project" value="UniProtKB-KW"/>
</dbReference>
<feature type="compositionally biased region" description="Acidic residues" evidence="10">
    <location>
        <begin position="436"/>
        <end position="453"/>
    </location>
</feature>
<comment type="function">
    <text evidence="6">Oxygenase that can act as both a histone lysine demethylase and a ribosomal histidine hydroxylase. Is involved in the demethylation of trimethylated 'Lys-9' on histone H3 (H3K9me3), leading to an increase in ribosomal RNA expression. Also catalyzes the hydroxylation of 60S ribosomal protein L27a on 'His-39'. May play an important role in cell growth and survival. May be involved in ribosome biogenesis, most likely during the assembly process of pre-ribosomal particles.</text>
</comment>
<proteinExistence type="inferred from homology"/>
<evidence type="ECO:0000256" key="5">
    <source>
        <dbReference type="ARBA" id="ARBA00034314"/>
    </source>
</evidence>
<reference evidence="12" key="1">
    <citation type="submission" date="2021-10" db="EMBL/GenBank/DDBJ databases">
        <title>Tropical sea cucumber genome reveals ecological adaptation and Cuvierian tubules defense mechanism.</title>
        <authorList>
            <person name="Chen T."/>
        </authorList>
    </citation>
    <scope>NUCLEOTIDE SEQUENCE</scope>
    <source>
        <strain evidence="12">Nanhai2018</strain>
        <tissue evidence="12">Muscle</tissue>
    </source>
</reference>